<keyword evidence="1" id="KW-0812">Transmembrane</keyword>
<dbReference type="InterPro" id="IPR029032">
    <property type="entry name" value="AhpD-like"/>
</dbReference>
<dbReference type="EMBL" id="FJNB01000014">
    <property type="protein sequence ID" value="CZR02779.1"/>
    <property type="molecule type" value="Genomic_DNA"/>
</dbReference>
<dbReference type="RefSeq" id="WP_068623313.1">
    <property type="nucleotide sequence ID" value="NZ_FJNB01000014.1"/>
</dbReference>
<dbReference type="STRING" id="640938.TR210_1937"/>
<dbReference type="InterPro" id="IPR003779">
    <property type="entry name" value="CMD-like"/>
</dbReference>
<proteinExistence type="predicted"/>
<dbReference type="InterPro" id="IPR004675">
    <property type="entry name" value="AhpD_core"/>
</dbReference>
<accession>A0A143Z1J4</accession>
<reference evidence="4 6" key="2">
    <citation type="submission" date="2016-10" db="EMBL/GenBank/DDBJ databases">
        <authorList>
            <person name="Varghese N."/>
            <person name="Submissions S."/>
        </authorList>
    </citation>
    <scope>NUCLEOTIDE SEQUENCE [LARGE SCALE GENOMIC DNA]</scope>
    <source>
        <strain evidence="4 6">DSM 22150</strain>
    </source>
</reference>
<gene>
    <name evidence="4" type="ORF">SAMN05216375_12138</name>
    <name evidence="3" type="ORF">TR210_1937</name>
</gene>
<keyword evidence="6" id="KW-1185">Reference proteome</keyword>
<evidence type="ECO:0000313" key="5">
    <source>
        <dbReference type="Proteomes" id="UP000076878"/>
    </source>
</evidence>
<dbReference type="AlphaFoldDB" id="A0A143Z1J4"/>
<dbReference type="Proteomes" id="UP000076878">
    <property type="component" value="Unassembled WGS sequence"/>
</dbReference>
<dbReference type="OrthoDB" id="9801997at2"/>
<name>A0A143Z1J4_9LACT</name>
<dbReference type="Proteomes" id="UP000199280">
    <property type="component" value="Unassembled WGS sequence"/>
</dbReference>
<keyword evidence="3" id="KW-0560">Oxidoreductase</keyword>
<evidence type="ECO:0000259" key="2">
    <source>
        <dbReference type="Pfam" id="PF02627"/>
    </source>
</evidence>
<evidence type="ECO:0000313" key="4">
    <source>
        <dbReference type="EMBL" id="SEJ67027.1"/>
    </source>
</evidence>
<dbReference type="Gene3D" id="1.20.1290.10">
    <property type="entry name" value="AhpD-like"/>
    <property type="match status" value="1"/>
</dbReference>
<feature type="domain" description="Carboxymuconolactone decarboxylase-like" evidence="2">
    <location>
        <begin position="29"/>
        <end position="85"/>
    </location>
</feature>
<keyword evidence="1" id="KW-0472">Membrane</keyword>
<reference evidence="3 5" key="1">
    <citation type="submission" date="2016-02" db="EMBL/GenBank/DDBJ databases">
        <authorList>
            <person name="Wen L."/>
            <person name="He K."/>
            <person name="Yang H."/>
        </authorList>
    </citation>
    <scope>NUCLEOTIDE SEQUENCE [LARGE SCALE GENOMIC DNA]</scope>
    <source>
        <strain evidence="3">Trichococcus_R210</strain>
    </source>
</reference>
<organism evidence="3 5">
    <name type="scientific">Trichococcus ilyis</name>
    <dbReference type="NCBI Taxonomy" id="640938"/>
    <lineage>
        <taxon>Bacteria</taxon>
        <taxon>Bacillati</taxon>
        <taxon>Bacillota</taxon>
        <taxon>Bacilli</taxon>
        <taxon>Lactobacillales</taxon>
        <taxon>Carnobacteriaceae</taxon>
        <taxon>Trichococcus</taxon>
    </lineage>
</organism>
<evidence type="ECO:0000313" key="3">
    <source>
        <dbReference type="EMBL" id="CZR02779.1"/>
    </source>
</evidence>
<evidence type="ECO:0000313" key="6">
    <source>
        <dbReference type="Proteomes" id="UP000199280"/>
    </source>
</evidence>
<dbReference type="Pfam" id="PF02627">
    <property type="entry name" value="CMD"/>
    <property type="match status" value="1"/>
</dbReference>
<dbReference type="EMBL" id="FNYT01000021">
    <property type="protein sequence ID" value="SEJ67027.1"/>
    <property type="molecule type" value="Genomic_DNA"/>
</dbReference>
<protein>
    <submittedName>
        <fullName evidence="4">Alkylhydroperoxidase AhpD family core domain-containing protein</fullName>
    </submittedName>
    <submittedName>
        <fullName evidence="3">Alkylhydroperoxidase ahpd core</fullName>
    </submittedName>
</protein>
<dbReference type="SUPFAM" id="SSF69118">
    <property type="entry name" value="AhpD-like"/>
    <property type="match status" value="1"/>
</dbReference>
<sequence length="197" mass="22301">MAQEFYKKIYSVREFYTILYEGIRTMKYMIRAKKKKELSPEFIERIMLGVTEVNGCEVCSYAHTKMALEQGMAAEEIQQLLAGSADEIPTDEMPAYLFAQHYADRRGYPTEESWDRIVSLYGEDKAKGILGAVRAIMVGNAHGVAFSAFASRLKGKPVKKSSLLYEITMMMSIIVYLPLALLQALIDGLFKKPIITF</sequence>
<keyword evidence="3" id="KW-0575">Peroxidase</keyword>
<feature type="transmembrane region" description="Helical" evidence="1">
    <location>
        <begin position="163"/>
        <end position="186"/>
    </location>
</feature>
<dbReference type="NCBIfam" id="TIGR00778">
    <property type="entry name" value="ahpD_dom"/>
    <property type="match status" value="1"/>
</dbReference>
<dbReference type="GO" id="GO:0051920">
    <property type="term" value="F:peroxiredoxin activity"/>
    <property type="evidence" value="ECO:0007669"/>
    <property type="project" value="InterPro"/>
</dbReference>
<keyword evidence="1" id="KW-1133">Transmembrane helix</keyword>
<evidence type="ECO:0000256" key="1">
    <source>
        <dbReference type="SAM" id="Phobius"/>
    </source>
</evidence>